<reference evidence="7 8" key="1">
    <citation type="submission" date="2019-02" db="EMBL/GenBank/DDBJ databases">
        <title>Kribbella capetownensis sp. nov. and Kribbella speibonae sp. nov., isolated from soil.</title>
        <authorList>
            <person name="Curtis S.M."/>
            <person name="Norton I."/>
            <person name="Everest G.J."/>
            <person name="Meyers P.R."/>
        </authorList>
    </citation>
    <scope>NUCLEOTIDE SEQUENCE [LARGE SCALE GENOMIC DNA]</scope>
    <source>
        <strain evidence="7 8">NRRL B-24813</strain>
    </source>
</reference>
<sequence>MVTRRRLAWLRITAWVVDWLCILVLAVMLVPIGLVVHGLELPVWALNLGSFLLLVLPATLWLAWRESARGATPGKRLRGLMVVSARTGRQVSFRRALARNALKVTVPWELGHTVAYGFATEADPGAWLIVVSIVLYAVVLVWIAGLFARVSPYDALAGTRVVLTSGDQNIS</sequence>
<organism evidence="7 8">
    <name type="scientific">Kribbella pittospori</name>
    <dbReference type="NCBI Taxonomy" id="722689"/>
    <lineage>
        <taxon>Bacteria</taxon>
        <taxon>Bacillati</taxon>
        <taxon>Actinomycetota</taxon>
        <taxon>Actinomycetes</taxon>
        <taxon>Propionibacteriales</taxon>
        <taxon>Kribbellaceae</taxon>
        <taxon>Kribbella</taxon>
    </lineage>
</organism>
<comment type="subcellular location">
    <subcellularLocation>
        <location evidence="1">Membrane</location>
        <topology evidence="1">Multi-pass membrane protein</topology>
    </subcellularLocation>
</comment>
<protein>
    <submittedName>
        <fullName evidence="7">RDD family protein</fullName>
    </submittedName>
</protein>
<dbReference type="InterPro" id="IPR010432">
    <property type="entry name" value="RDD"/>
</dbReference>
<dbReference type="AlphaFoldDB" id="A0A4R0KBB5"/>
<evidence type="ECO:0000256" key="3">
    <source>
        <dbReference type="ARBA" id="ARBA00022989"/>
    </source>
</evidence>
<keyword evidence="2 5" id="KW-0812">Transmembrane</keyword>
<proteinExistence type="predicted"/>
<feature type="domain" description="RDD" evidence="6">
    <location>
        <begin position="8"/>
        <end position="145"/>
    </location>
</feature>
<feature type="transmembrane region" description="Helical" evidence="5">
    <location>
        <begin position="126"/>
        <end position="148"/>
    </location>
</feature>
<dbReference type="GO" id="GO:0016020">
    <property type="term" value="C:membrane"/>
    <property type="evidence" value="ECO:0007669"/>
    <property type="project" value="UniProtKB-SubCell"/>
</dbReference>
<feature type="transmembrane region" description="Helical" evidence="5">
    <location>
        <begin position="12"/>
        <end position="37"/>
    </location>
</feature>
<dbReference type="RefSeq" id="WP_131361960.1">
    <property type="nucleotide sequence ID" value="NZ_SJKB01000010.1"/>
</dbReference>
<evidence type="ECO:0000256" key="2">
    <source>
        <dbReference type="ARBA" id="ARBA00022692"/>
    </source>
</evidence>
<comment type="caution">
    <text evidence="7">The sequence shown here is derived from an EMBL/GenBank/DDBJ whole genome shotgun (WGS) entry which is preliminary data.</text>
</comment>
<evidence type="ECO:0000259" key="6">
    <source>
        <dbReference type="Pfam" id="PF06271"/>
    </source>
</evidence>
<gene>
    <name evidence="7" type="ORF">E0H73_30050</name>
</gene>
<keyword evidence="4 5" id="KW-0472">Membrane</keyword>
<evidence type="ECO:0000256" key="4">
    <source>
        <dbReference type="ARBA" id="ARBA00023136"/>
    </source>
</evidence>
<dbReference type="OrthoDB" id="3254248at2"/>
<evidence type="ECO:0000313" key="8">
    <source>
        <dbReference type="Proteomes" id="UP000291144"/>
    </source>
</evidence>
<keyword evidence="3 5" id="KW-1133">Transmembrane helix</keyword>
<name>A0A4R0KBB5_9ACTN</name>
<keyword evidence="8" id="KW-1185">Reference proteome</keyword>
<dbReference type="EMBL" id="SJKB01000010">
    <property type="protein sequence ID" value="TCC57611.1"/>
    <property type="molecule type" value="Genomic_DNA"/>
</dbReference>
<dbReference type="Proteomes" id="UP000291144">
    <property type="component" value="Unassembled WGS sequence"/>
</dbReference>
<feature type="transmembrane region" description="Helical" evidence="5">
    <location>
        <begin position="43"/>
        <end position="64"/>
    </location>
</feature>
<dbReference type="Pfam" id="PF06271">
    <property type="entry name" value="RDD"/>
    <property type="match status" value="1"/>
</dbReference>
<accession>A0A4R0KBB5</accession>
<evidence type="ECO:0000256" key="1">
    <source>
        <dbReference type="ARBA" id="ARBA00004141"/>
    </source>
</evidence>
<evidence type="ECO:0000256" key="5">
    <source>
        <dbReference type="SAM" id="Phobius"/>
    </source>
</evidence>
<evidence type="ECO:0000313" key="7">
    <source>
        <dbReference type="EMBL" id="TCC57611.1"/>
    </source>
</evidence>